<feature type="region of interest" description="Disordered" evidence="1">
    <location>
        <begin position="168"/>
        <end position="254"/>
    </location>
</feature>
<evidence type="ECO:0000313" key="4">
    <source>
        <dbReference type="EMBL" id="VDK72731.1"/>
    </source>
</evidence>
<name>A0A3P6U7D8_LITSI</name>
<reference evidence="4 5" key="1">
    <citation type="submission" date="2018-08" db="EMBL/GenBank/DDBJ databases">
        <authorList>
            <person name="Laetsch R D."/>
            <person name="Stevens L."/>
            <person name="Kumar S."/>
            <person name="Blaxter L. M."/>
        </authorList>
    </citation>
    <scope>NUCLEOTIDE SEQUENCE [LARGE SCALE GENOMIC DNA]</scope>
</reference>
<dbReference type="Proteomes" id="UP000277928">
    <property type="component" value="Unassembled WGS sequence"/>
</dbReference>
<feature type="compositionally biased region" description="Basic and acidic residues" evidence="1">
    <location>
        <begin position="221"/>
        <end position="236"/>
    </location>
</feature>
<dbReference type="OrthoDB" id="5869685at2759"/>
<sequence>MRLFHILMIVVLADAHHQLGVRITAFNRKDLEQCISKEAYFYTEINHLRILSPSSECSKELMEIVKYAKTIPEELNIRIIIATAAAAEHYEEEMLGMPYELCEISVAGDVNEETVKWLLIDCTENKKDDTKSRMKWFIIIIVTTVTIAIAITVGTYYYCGREERGIKQKQEEPGQQQQQQQQYEQKSLKTSSRKLNEMTDHTAPTNERTSQTKQVQQYFPEKTEKTQQLSERRQSSEEIDSSSFNSSTSSDNNH</sequence>
<keyword evidence="2" id="KW-0812">Transmembrane</keyword>
<protein>
    <submittedName>
        <fullName evidence="4">Uncharacterized protein</fullName>
    </submittedName>
</protein>
<keyword evidence="5" id="KW-1185">Reference proteome</keyword>
<organism evidence="4 5">
    <name type="scientific">Litomosoides sigmodontis</name>
    <name type="common">Filarial nematode worm</name>
    <dbReference type="NCBI Taxonomy" id="42156"/>
    <lineage>
        <taxon>Eukaryota</taxon>
        <taxon>Metazoa</taxon>
        <taxon>Ecdysozoa</taxon>
        <taxon>Nematoda</taxon>
        <taxon>Chromadorea</taxon>
        <taxon>Rhabditida</taxon>
        <taxon>Spirurina</taxon>
        <taxon>Spiruromorpha</taxon>
        <taxon>Filarioidea</taxon>
        <taxon>Onchocercidae</taxon>
        <taxon>Litomosoides</taxon>
    </lineage>
</organism>
<feature type="compositionally biased region" description="Low complexity" evidence="1">
    <location>
        <begin position="241"/>
        <end position="254"/>
    </location>
</feature>
<feature type="transmembrane region" description="Helical" evidence="2">
    <location>
        <begin position="136"/>
        <end position="159"/>
    </location>
</feature>
<feature type="chain" id="PRO_5017933616" evidence="3">
    <location>
        <begin position="16"/>
        <end position="254"/>
    </location>
</feature>
<dbReference type="AlphaFoldDB" id="A0A3P6U7D8"/>
<keyword evidence="3" id="KW-0732">Signal</keyword>
<feature type="compositionally biased region" description="Low complexity" evidence="1">
    <location>
        <begin position="173"/>
        <end position="185"/>
    </location>
</feature>
<feature type="compositionally biased region" description="Polar residues" evidence="1">
    <location>
        <begin position="202"/>
        <end position="217"/>
    </location>
</feature>
<proteinExistence type="predicted"/>
<gene>
    <name evidence="4" type="ORF">NLS_LOCUS1883</name>
</gene>
<keyword evidence="2" id="KW-1133">Transmembrane helix</keyword>
<feature type="signal peptide" evidence="3">
    <location>
        <begin position="1"/>
        <end position="15"/>
    </location>
</feature>
<evidence type="ECO:0000256" key="2">
    <source>
        <dbReference type="SAM" id="Phobius"/>
    </source>
</evidence>
<evidence type="ECO:0000256" key="3">
    <source>
        <dbReference type="SAM" id="SignalP"/>
    </source>
</evidence>
<evidence type="ECO:0000256" key="1">
    <source>
        <dbReference type="SAM" id="MobiDB-lite"/>
    </source>
</evidence>
<dbReference type="EMBL" id="UYRX01000076">
    <property type="protein sequence ID" value="VDK72731.1"/>
    <property type="molecule type" value="Genomic_DNA"/>
</dbReference>
<accession>A0A3P6U7D8</accession>
<dbReference type="OMA" id="KWLLIDC"/>
<evidence type="ECO:0000313" key="5">
    <source>
        <dbReference type="Proteomes" id="UP000277928"/>
    </source>
</evidence>
<keyword evidence="2" id="KW-0472">Membrane</keyword>
<dbReference type="STRING" id="42156.A0A3P6U7D8"/>